<evidence type="ECO:0000313" key="1">
    <source>
        <dbReference type="EMBL" id="KAK7277278.1"/>
    </source>
</evidence>
<keyword evidence="2" id="KW-1185">Reference proteome</keyword>
<name>A0AAN9FSN0_CROPI</name>
<reference evidence="1 2" key="1">
    <citation type="submission" date="2024-01" db="EMBL/GenBank/DDBJ databases">
        <title>The genomes of 5 underutilized Papilionoideae crops provide insights into root nodulation and disease resistanc.</title>
        <authorList>
            <person name="Yuan L."/>
        </authorList>
    </citation>
    <scope>NUCLEOTIDE SEQUENCE [LARGE SCALE GENOMIC DNA]</scope>
    <source>
        <strain evidence="1">ZHUSHIDOU_FW_LH</strain>
        <tissue evidence="1">Leaf</tissue>
    </source>
</reference>
<organism evidence="1 2">
    <name type="scientific">Crotalaria pallida</name>
    <name type="common">Smooth rattlebox</name>
    <name type="synonym">Crotalaria striata</name>
    <dbReference type="NCBI Taxonomy" id="3830"/>
    <lineage>
        <taxon>Eukaryota</taxon>
        <taxon>Viridiplantae</taxon>
        <taxon>Streptophyta</taxon>
        <taxon>Embryophyta</taxon>
        <taxon>Tracheophyta</taxon>
        <taxon>Spermatophyta</taxon>
        <taxon>Magnoliopsida</taxon>
        <taxon>eudicotyledons</taxon>
        <taxon>Gunneridae</taxon>
        <taxon>Pentapetalae</taxon>
        <taxon>rosids</taxon>
        <taxon>fabids</taxon>
        <taxon>Fabales</taxon>
        <taxon>Fabaceae</taxon>
        <taxon>Papilionoideae</taxon>
        <taxon>50 kb inversion clade</taxon>
        <taxon>genistoids sensu lato</taxon>
        <taxon>core genistoids</taxon>
        <taxon>Crotalarieae</taxon>
        <taxon>Crotalaria</taxon>
    </lineage>
</organism>
<accession>A0AAN9FSN0</accession>
<dbReference type="EMBL" id="JAYWIO010000003">
    <property type="protein sequence ID" value="KAK7277278.1"/>
    <property type="molecule type" value="Genomic_DNA"/>
</dbReference>
<dbReference type="Proteomes" id="UP001372338">
    <property type="component" value="Unassembled WGS sequence"/>
</dbReference>
<proteinExistence type="predicted"/>
<comment type="caution">
    <text evidence="1">The sequence shown here is derived from an EMBL/GenBank/DDBJ whole genome shotgun (WGS) entry which is preliminary data.</text>
</comment>
<dbReference type="AlphaFoldDB" id="A0AAN9FSN0"/>
<evidence type="ECO:0000313" key="2">
    <source>
        <dbReference type="Proteomes" id="UP001372338"/>
    </source>
</evidence>
<gene>
    <name evidence="1" type="ORF">RIF29_18429</name>
</gene>
<protein>
    <submittedName>
        <fullName evidence="1">Uncharacterized protein</fullName>
    </submittedName>
</protein>
<sequence length="103" mass="11856">MQTHAYLPTCYYYKYYNPSPSPNPNRTSSASASVTTEPQVRNLSSFKHTHLSFSLLTTLLETKKNRNQFELFTQLLTLAASRTLIPFIFQLIQSQQGFLISEF</sequence>